<dbReference type="Proteomes" id="UP000215902">
    <property type="component" value="Unassembled WGS sequence"/>
</dbReference>
<organism evidence="2 3">
    <name type="scientific">Macrostomum lignano</name>
    <dbReference type="NCBI Taxonomy" id="282301"/>
    <lineage>
        <taxon>Eukaryota</taxon>
        <taxon>Metazoa</taxon>
        <taxon>Spiralia</taxon>
        <taxon>Lophotrochozoa</taxon>
        <taxon>Platyhelminthes</taxon>
        <taxon>Rhabditophora</taxon>
        <taxon>Macrostomorpha</taxon>
        <taxon>Macrostomida</taxon>
        <taxon>Macrostomidae</taxon>
        <taxon>Macrostomum</taxon>
    </lineage>
</organism>
<comment type="caution">
    <text evidence="2">The sequence shown here is derived from an EMBL/GenBank/DDBJ whole genome shotgun (WGS) entry which is preliminary data.</text>
</comment>
<dbReference type="EMBL" id="NIVC01001180">
    <property type="protein sequence ID" value="PAA71220.1"/>
    <property type="molecule type" value="Genomic_DNA"/>
</dbReference>
<keyword evidence="1" id="KW-0472">Membrane</keyword>
<gene>
    <name evidence="2" type="ORF">BOX15_Mlig019023g1</name>
</gene>
<keyword evidence="1" id="KW-0812">Transmembrane</keyword>
<accession>A0A267FBR8</accession>
<feature type="transmembrane region" description="Helical" evidence="1">
    <location>
        <begin position="6"/>
        <end position="32"/>
    </location>
</feature>
<proteinExistence type="predicted"/>
<sequence length="73" mass="8033">MASFFVSIIIAALPLMTLAAMIALALIAVYGLQTLLVQIDFDQQSSRAATAERQRVRLTLGHEDRVSRAEMEV</sequence>
<evidence type="ECO:0000313" key="2">
    <source>
        <dbReference type="EMBL" id="PAA71220.1"/>
    </source>
</evidence>
<dbReference type="AlphaFoldDB" id="A0A267FBR8"/>
<keyword evidence="3" id="KW-1185">Reference proteome</keyword>
<protein>
    <submittedName>
        <fullName evidence="2">Uncharacterized protein</fullName>
    </submittedName>
</protein>
<keyword evidence="1" id="KW-1133">Transmembrane helix</keyword>
<evidence type="ECO:0000313" key="3">
    <source>
        <dbReference type="Proteomes" id="UP000215902"/>
    </source>
</evidence>
<name>A0A267FBR8_9PLAT</name>
<evidence type="ECO:0000256" key="1">
    <source>
        <dbReference type="SAM" id="Phobius"/>
    </source>
</evidence>
<reference evidence="2 3" key="1">
    <citation type="submission" date="2017-06" db="EMBL/GenBank/DDBJ databases">
        <title>A platform for efficient transgenesis in Macrostomum lignano, a flatworm model organism for stem cell research.</title>
        <authorList>
            <person name="Berezikov E."/>
        </authorList>
    </citation>
    <scope>NUCLEOTIDE SEQUENCE [LARGE SCALE GENOMIC DNA]</scope>
    <source>
        <strain evidence="2">DV1</strain>
        <tissue evidence="2">Whole organism</tissue>
    </source>
</reference>